<dbReference type="GO" id="GO:0051073">
    <property type="term" value="F:adenosylcobinamide-GDP ribazoletransferase activity"/>
    <property type="evidence" value="ECO:0007669"/>
    <property type="project" value="UniProtKB-UniRule"/>
</dbReference>
<dbReference type="HAMAP" id="MF_00719">
    <property type="entry name" value="CobS"/>
    <property type="match status" value="1"/>
</dbReference>
<dbReference type="EC" id="2.7.8.26" evidence="5 19"/>
<evidence type="ECO:0000256" key="6">
    <source>
        <dbReference type="ARBA" id="ARBA00015850"/>
    </source>
</evidence>
<evidence type="ECO:0000256" key="16">
    <source>
        <dbReference type="ARBA" id="ARBA00032853"/>
    </source>
</evidence>
<dbReference type="GO" id="GO:0009236">
    <property type="term" value="P:cobalamin biosynthetic process"/>
    <property type="evidence" value="ECO:0007669"/>
    <property type="project" value="UniProtKB-UniRule"/>
</dbReference>
<keyword evidence="7 19" id="KW-1003">Cell membrane</keyword>
<dbReference type="PANTHER" id="PTHR34148">
    <property type="entry name" value="ADENOSYLCOBINAMIDE-GDP RIBAZOLETRANSFERASE"/>
    <property type="match status" value="1"/>
</dbReference>
<sequence length="263" mass="26036">MSATPSPALAGLRLAVGTLTVVPTGDIGPVDRRTAGWAMTLAPVAALPVALGAAAAAWAGTWLDLPPLAVGLCAVATTSFATRAMHLDGLADTVDGLGGGWTRERALEIMHSGDIGPMGVVALVLTLGLQAALIGSLALLPWGALLVAVAVTAGRASTVLTCLRGIPSARPTGMGATVAGTVAWPVAAAVQSVSVALLTGVATMAGLPWWPGALAGVFAALGVLWLLRVCCRRFGGVSGDVMGASIELATTIALLVLAAGALR</sequence>
<keyword evidence="8 19" id="KW-0169">Cobalamin biosynthesis</keyword>
<evidence type="ECO:0000313" key="21">
    <source>
        <dbReference type="Proteomes" id="UP000256253"/>
    </source>
</evidence>
<reference evidence="20 21" key="1">
    <citation type="submission" date="2018-08" db="EMBL/GenBank/DDBJ databases">
        <title>Sequencing the genomes of 1000 actinobacteria strains.</title>
        <authorList>
            <person name="Klenk H.-P."/>
        </authorList>
    </citation>
    <scope>NUCLEOTIDE SEQUENCE [LARGE SCALE GENOMIC DNA]</scope>
    <source>
        <strain evidence="20 21">DSM 22967</strain>
    </source>
</reference>
<evidence type="ECO:0000256" key="10">
    <source>
        <dbReference type="ARBA" id="ARBA00022692"/>
    </source>
</evidence>
<feature type="transmembrane region" description="Helical" evidence="19">
    <location>
        <begin position="37"/>
        <end position="59"/>
    </location>
</feature>
<evidence type="ECO:0000256" key="1">
    <source>
        <dbReference type="ARBA" id="ARBA00001946"/>
    </source>
</evidence>
<proteinExistence type="inferred from homology"/>
<protein>
    <recommendedName>
        <fullName evidence="6 19">Adenosylcobinamide-GDP ribazoletransferase</fullName>
        <ecNumber evidence="5 19">2.7.8.26</ecNumber>
    </recommendedName>
    <alternativeName>
        <fullName evidence="16 19">Cobalamin synthase</fullName>
    </alternativeName>
    <alternativeName>
        <fullName evidence="15 19">Cobalamin-5'-phosphate synthase</fullName>
    </alternativeName>
</protein>
<evidence type="ECO:0000313" key="20">
    <source>
        <dbReference type="EMBL" id="REF29493.1"/>
    </source>
</evidence>
<evidence type="ECO:0000256" key="14">
    <source>
        <dbReference type="ARBA" id="ARBA00025228"/>
    </source>
</evidence>
<comment type="catalytic activity">
    <reaction evidence="18 19">
        <text>alpha-ribazole 5'-phosphate + adenosylcob(III)inamide-GDP = adenosylcob(III)alamin 5'-phosphate + GMP + H(+)</text>
        <dbReference type="Rhea" id="RHEA:23560"/>
        <dbReference type="ChEBI" id="CHEBI:15378"/>
        <dbReference type="ChEBI" id="CHEBI:57918"/>
        <dbReference type="ChEBI" id="CHEBI:58115"/>
        <dbReference type="ChEBI" id="CHEBI:60487"/>
        <dbReference type="ChEBI" id="CHEBI:60493"/>
        <dbReference type="EC" id="2.7.8.26"/>
    </reaction>
</comment>
<feature type="transmembrane region" description="Helical" evidence="19">
    <location>
        <begin position="209"/>
        <end position="229"/>
    </location>
</feature>
<keyword evidence="21" id="KW-1185">Reference proteome</keyword>
<comment type="caution">
    <text evidence="20">The sequence shown here is derived from an EMBL/GenBank/DDBJ whole genome shotgun (WGS) entry which is preliminary data.</text>
</comment>
<evidence type="ECO:0000256" key="11">
    <source>
        <dbReference type="ARBA" id="ARBA00022842"/>
    </source>
</evidence>
<evidence type="ECO:0000256" key="7">
    <source>
        <dbReference type="ARBA" id="ARBA00022475"/>
    </source>
</evidence>
<comment type="cofactor">
    <cofactor evidence="1 19">
        <name>Mg(2+)</name>
        <dbReference type="ChEBI" id="CHEBI:18420"/>
    </cofactor>
</comment>
<dbReference type="Proteomes" id="UP000256253">
    <property type="component" value="Unassembled WGS sequence"/>
</dbReference>
<evidence type="ECO:0000256" key="15">
    <source>
        <dbReference type="ARBA" id="ARBA00032605"/>
    </source>
</evidence>
<evidence type="ECO:0000256" key="13">
    <source>
        <dbReference type="ARBA" id="ARBA00023136"/>
    </source>
</evidence>
<organism evidence="20 21">
    <name type="scientific">Calidifontibacter indicus</name>
    <dbReference type="NCBI Taxonomy" id="419650"/>
    <lineage>
        <taxon>Bacteria</taxon>
        <taxon>Bacillati</taxon>
        <taxon>Actinomycetota</taxon>
        <taxon>Actinomycetes</taxon>
        <taxon>Micrococcales</taxon>
        <taxon>Dermacoccaceae</taxon>
        <taxon>Calidifontibacter</taxon>
    </lineage>
</organism>
<dbReference type="EMBL" id="QTUA01000001">
    <property type="protein sequence ID" value="REF29493.1"/>
    <property type="molecule type" value="Genomic_DNA"/>
</dbReference>
<keyword evidence="13 19" id="KW-0472">Membrane</keyword>
<dbReference type="PANTHER" id="PTHR34148:SF1">
    <property type="entry name" value="ADENOSYLCOBINAMIDE-GDP RIBAZOLETRANSFERASE"/>
    <property type="match status" value="1"/>
</dbReference>
<accession>A0A3D9UM41</accession>
<dbReference type="GO" id="GO:0005886">
    <property type="term" value="C:plasma membrane"/>
    <property type="evidence" value="ECO:0007669"/>
    <property type="project" value="UniProtKB-SubCell"/>
</dbReference>
<comment type="catalytic activity">
    <reaction evidence="17 19">
        <text>alpha-ribazole + adenosylcob(III)inamide-GDP = adenosylcob(III)alamin + GMP + H(+)</text>
        <dbReference type="Rhea" id="RHEA:16049"/>
        <dbReference type="ChEBI" id="CHEBI:10329"/>
        <dbReference type="ChEBI" id="CHEBI:15378"/>
        <dbReference type="ChEBI" id="CHEBI:18408"/>
        <dbReference type="ChEBI" id="CHEBI:58115"/>
        <dbReference type="ChEBI" id="CHEBI:60487"/>
        <dbReference type="EC" id="2.7.8.26"/>
    </reaction>
</comment>
<dbReference type="UniPathway" id="UPA00148">
    <property type="reaction ID" value="UER00238"/>
</dbReference>
<feature type="transmembrane region" description="Helical" evidence="19">
    <location>
        <begin position="140"/>
        <end position="163"/>
    </location>
</feature>
<evidence type="ECO:0000256" key="5">
    <source>
        <dbReference type="ARBA" id="ARBA00013200"/>
    </source>
</evidence>
<comment type="function">
    <text evidence="14 19">Joins adenosylcobinamide-GDP and alpha-ribazole to generate adenosylcobalamin (Ado-cobalamin). Also synthesizes adenosylcobalamin 5'-phosphate from adenosylcobinamide-GDP and alpha-ribazole 5'-phosphate.</text>
</comment>
<dbReference type="OrthoDB" id="9794223at2"/>
<gene>
    <name evidence="19" type="primary">cobS</name>
    <name evidence="20" type="ORF">DFJ65_0444</name>
</gene>
<name>A0A3D9UM41_9MICO</name>
<keyword evidence="9 19" id="KW-0808">Transferase</keyword>
<evidence type="ECO:0000256" key="17">
    <source>
        <dbReference type="ARBA" id="ARBA00048623"/>
    </source>
</evidence>
<evidence type="ECO:0000256" key="19">
    <source>
        <dbReference type="HAMAP-Rule" id="MF_00719"/>
    </source>
</evidence>
<evidence type="ECO:0000256" key="18">
    <source>
        <dbReference type="ARBA" id="ARBA00049504"/>
    </source>
</evidence>
<evidence type="ECO:0000256" key="12">
    <source>
        <dbReference type="ARBA" id="ARBA00022989"/>
    </source>
</evidence>
<keyword evidence="10 19" id="KW-0812">Transmembrane</keyword>
<dbReference type="AlphaFoldDB" id="A0A3D9UM41"/>
<dbReference type="Pfam" id="PF02654">
    <property type="entry name" value="CobS"/>
    <property type="match status" value="1"/>
</dbReference>
<evidence type="ECO:0000256" key="2">
    <source>
        <dbReference type="ARBA" id="ARBA00004651"/>
    </source>
</evidence>
<evidence type="ECO:0000256" key="3">
    <source>
        <dbReference type="ARBA" id="ARBA00004663"/>
    </source>
</evidence>
<comment type="similarity">
    <text evidence="4 19">Belongs to the CobS family.</text>
</comment>
<feature type="transmembrane region" description="Helical" evidence="19">
    <location>
        <begin position="175"/>
        <end position="197"/>
    </location>
</feature>
<keyword evidence="12 19" id="KW-1133">Transmembrane helix</keyword>
<comment type="pathway">
    <text evidence="3 19">Cofactor biosynthesis; adenosylcobalamin biosynthesis; adenosylcobalamin from cob(II)yrinate a,c-diamide: step 7/7.</text>
</comment>
<evidence type="ECO:0000256" key="8">
    <source>
        <dbReference type="ARBA" id="ARBA00022573"/>
    </source>
</evidence>
<evidence type="ECO:0000256" key="4">
    <source>
        <dbReference type="ARBA" id="ARBA00010561"/>
    </source>
</evidence>
<dbReference type="RefSeq" id="WP_115921608.1">
    <property type="nucleotide sequence ID" value="NZ_QTUA01000001.1"/>
</dbReference>
<feature type="transmembrane region" description="Helical" evidence="19">
    <location>
        <begin position="241"/>
        <end position="262"/>
    </location>
</feature>
<dbReference type="GO" id="GO:0008818">
    <property type="term" value="F:cobalamin 5'-phosphate synthase activity"/>
    <property type="evidence" value="ECO:0007669"/>
    <property type="project" value="UniProtKB-UniRule"/>
</dbReference>
<dbReference type="InterPro" id="IPR003805">
    <property type="entry name" value="CobS"/>
</dbReference>
<feature type="transmembrane region" description="Helical" evidence="19">
    <location>
        <begin position="65"/>
        <end position="82"/>
    </location>
</feature>
<comment type="subcellular location">
    <subcellularLocation>
        <location evidence="2 19">Cell membrane</location>
        <topology evidence="2 19">Multi-pass membrane protein</topology>
    </subcellularLocation>
</comment>
<evidence type="ECO:0000256" key="9">
    <source>
        <dbReference type="ARBA" id="ARBA00022679"/>
    </source>
</evidence>
<keyword evidence="11 19" id="KW-0460">Magnesium</keyword>